<dbReference type="STRING" id="456.Ljor_1347"/>
<evidence type="ECO:0000259" key="2">
    <source>
        <dbReference type="Pfam" id="PF07007"/>
    </source>
</evidence>
<evidence type="ECO:0000313" key="4">
    <source>
        <dbReference type="Proteomes" id="UP000055035"/>
    </source>
</evidence>
<dbReference type="PANTHER" id="PTHR39176:SF1">
    <property type="entry name" value="PERIPLASMIC PROTEIN"/>
    <property type="match status" value="1"/>
</dbReference>
<protein>
    <recommendedName>
        <fullName evidence="2">Lysozyme inhibitor LprI-like N-terminal domain-containing protein</fullName>
    </recommendedName>
</protein>
<keyword evidence="1" id="KW-0732">Signal</keyword>
<organism evidence="3 4">
    <name type="scientific">Legionella jordanis</name>
    <dbReference type="NCBI Taxonomy" id="456"/>
    <lineage>
        <taxon>Bacteria</taxon>
        <taxon>Pseudomonadati</taxon>
        <taxon>Pseudomonadota</taxon>
        <taxon>Gammaproteobacteria</taxon>
        <taxon>Legionellales</taxon>
        <taxon>Legionellaceae</taxon>
        <taxon>Legionella</taxon>
    </lineage>
</organism>
<dbReference type="Pfam" id="PF07007">
    <property type="entry name" value="LprI"/>
    <property type="match status" value="1"/>
</dbReference>
<gene>
    <name evidence="3" type="ORF">Ljor_1347</name>
</gene>
<feature type="chain" id="PRO_5006914585" description="Lysozyme inhibitor LprI-like N-terminal domain-containing protein" evidence="1">
    <location>
        <begin position="22"/>
        <end position="293"/>
    </location>
</feature>
<accession>A0A0W0VA79</accession>
<feature type="domain" description="Lysozyme inhibitor LprI-like N-terminal" evidence="2">
    <location>
        <begin position="194"/>
        <end position="282"/>
    </location>
</feature>
<dbReference type="Gene3D" id="1.20.1270.180">
    <property type="match status" value="1"/>
</dbReference>
<dbReference type="RefSeq" id="WP_058470840.1">
    <property type="nucleotide sequence ID" value="NZ_CAAAIC010000003.1"/>
</dbReference>
<dbReference type="AlphaFoldDB" id="A0A0W0VA79"/>
<feature type="signal peptide" evidence="1">
    <location>
        <begin position="1"/>
        <end position="21"/>
    </location>
</feature>
<dbReference type="PANTHER" id="PTHR39176">
    <property type="entry name" value="PERIPLASMIC PROTEIN-RELATED"/>
    <property type="match status" value="1"/>
</dbReference>
<dbReference type="OrthoDB" id="6456792at2"/>
<dbReference type="PATRIC" id="fig|456.5.peg.1441"/>
<keyword evidence="4" id="KW-1185">Reference proteome</keyword>
<reference evidence="3 4" key="1">
    <citation type="submission" date="2015-11" db="EMBL/GenBank/DDBJ databases">
        <title>Genomic analysis of 38 Legionella species identifies large and diverse effector repertoires.</title>
        <authorList>
            <person name="Burstein D."/>
            <person name="Amaro F."/>
            <person name="Zusman T."/>
            <person name="Lifshitz Z."/>
            <person name="Cohen O."/>
            <person name="Gilbert J.A."/>
            <person name="Pupko T."/>
            <person name="Shuman H.A."/>
            <person name="Segal G."/>
        </authorList>
    </citation>
    <scope>NUCLEOTIDE SEQUENCE [LARGE SCALE GENOMIC DNA]</scope>
    <source>
        <strain evidence="3 4">BL-540</strain>
    </source>
</reference>
<sequence length="293" mass="32893">MDKKKILCLSALISISTTAFAEFPVCQSNEQILFACTTKNNKIISLCAPAELSLHSVVRYHFGQAGKPEFSYPANALPASKAFTGRAQMFSGGGGIYLRFHNRGYDYILYNGVGKGWKVSGVVVLNQGQFMSYQACTTEPTSELSPDVLEKLSIPLDSDEHEFFPGDIPELAQGSDSKSQNEPSLKAIKTCYDKALSVMDIKICANREYGFYDDLLNKQYQKLMNLLPAEKRELLIDTQRAWLTYRQKQCNFLSLQHEGGTMEPVDLIQCYISLDKDRIEALNHFMTSYQKGL</sequence>
<dbReference type="Proteomes" id="UP000055035">
    <property type="component" value="Unassembled WGS sequence"/>
</dbReference>
<evidence type="ECO:0000313" key="3">
    <source>
        <dbReference type="EMBL" id="KTD17041.1"/>
    </source>
</evidence>
<name>A0A0W0VA79_9GAMM</name>
<proteinExistence type="predicted"/>
<comment type="caution">
    <text evidence="3">The sequence shown here is derived from an EMBL/GenBank/DDBJ whole genome shotgun (WGS) entry which is preliminary data.</text>
</comment>
<dbReference type="InterPro" id="IPR009739">
    <property type="entry name" value="LprI-like_N"/>
</dbReference>
<dbReference type="EMBL" id="LNYJ01000011">
    <property type="protein sequence ID" value="KTD17041.1"/>
    <property type="molecule type" value="Genomic_DNA"/>
</dbReference>
<evidence type="ECO:0000256" key="1">
    <source>
        <dbReference type="SAM" id="SignalP"/>
    </source>
</evidence>